<protein>
    <submittedName>
        <fullName evidence="1">Uncharacterized protein</fullName>
    </submittedName>
</protein>
<reference evidence="1" key="1">
    <citation type="submission" date="2019-08" db="EMBL/GenBank/DDBJ databases">
        <authorList>
            <person name="Kucharzyk K."/>
            <person name="Murdoch R.W."/>
            <person name="Higgins S."/>
            <person name="Loffler F."/>
        </authorList>
    </citation>
    <scope>NUCLEOTIDE SEQUENCE</scope>
</reference>
<accession>A0A645G935</accession>
<comment type="caution">
    <text evidence="1">The sequence shown here is derived from an EMBL/GenBank/DDBJ whole genome shotgun (WGS) entry which is preliminary data.</text>
</comment>
<gene>
    <name evidence="1" type="ORF">SDC9_169692</name>
</gene>
<sequence>MYALPVEIFCQLDGRLPAKCHHDPHRLFYRQTAAHIFGRQRLKIQPVGGVIVGRNRFGVVVDDDDLVPHLAQAPHAVHRAVVELDALADAVGAAAQHHDDRTPAAGKAARLARAARTGVKIRGLGVKLGPAGVHHFIAGQKGGQALHPGDAANGIVRVTKLLCL</sequence>
<organism evidence="1">
    <name type="scientific">bioreactor metagenome</name>
    <dbReference type="NCBI Taxonomy" id="1076179"/>
    <lineage>
        <taxon>unclassified sequences</taxon>
        <taxon>metagenomes</taxon>
        <taxon>ecological metagenomes</taxon>
    </lineage>
</organism>
<dbReference type="EMBL" id="VSSQ01070525">
    <property type="protein sequence ID" value="MPN22309.1"/>
    <property type="molecule type" value="Genomic_DNA"/>
</dbReference>
<name>A0A645G935_9ZZZZ</name>
<proteinExistence type="predicted"/>
<evidence type="ECO:0000313" key="1">
    <source>
        <dbReference type="EMBL" id="MPN22309.1"/>
    </source>
</evidence>
<dbReference type="AlphaFoldDB" id="A0A645G935"/>